<protein>
    <recommendedName>
        <fullName evidence="1">Tetrapyrrole biosynthesis uroporphyrinogen III synthase domain-containing protein</fullName>
    </recommendedName>
</protein>
<dbReference type="EMBL" id="CAJNOL010000035">
    <property type="protein sequence ID" value="CAF0771940.1"/>
    <property type="molecule type" value="Genomic_DNA"/>
</dbReference>
<dbReference type="InterPro" id="IPR036108">
    <property type="entry name" value="4pyrrol_syn_uPrphyn_synt_sf"/>
</dbReference>
<dbReference type="AlphaFoldDB" id="A0A813QU73"/>
<feature type="domain" description="Tetrapyrrole biosynthesis uroporphyrinogen III synthase" evidence="1">
    <location>
        <begin position="21"/>
        <end position="232"/>
    </location>
</feature>
<sequence length="261" mass="29402">MSVKTVLLFRSKTDDASNEDVYEKLLHDHGYHVKTISPIQFRFINIDLLSTKLKSHDYYGLIFTSKRAVEAVQRVLTDNDRQRWQRIYVEGPATGTLVKELFGSTTKILGAESGGSELLADFIIKDVRDIEGTVNLLFPCAQARLDLLPKRLSSERAIHLDEIIVYETIPSDSLEQELNEYLKNHGVPNVIGFFSPSGFDSVFKASQRIGLDLTNNKIVLISFGKTTSAAIRNCLESSSFDERSCLKPTAEEFLRVVQNIQ</sequence>
<proteinExistence type="predicted"/>
<dbReference type="GO" id="GO:0005829">
    <property type="term" value="C:cytosol"/>
    <property type="evidence" value="ECO:0007669"/>
    <property type="project" value="TreeGrafter"/>
</dbReference>
<keyword evidence="3" id="KW-1185">Reference proteome</keyword>
<reference evidence="2" key="1">
    <citation type="submission" date="2021-02" db="EMBL/GenBank/DDBJ databases">
        <authorList>
            <person name="Nowell W R."/>
        </authorList>
    </citation>
    <scope>NUCLEOTIDE SEQUENCE</scope>
</reference>
<accession>A0A813QU73</accession>
<dbReference type="SUPFAM" id="SSF69618">
    <property type="entry name" value="HemD-like"/>
    <property type="match status" value="1"/>
</dbReference>
<evidence type="ECO:0000259" key="1">
    <source>
        <dbReference type="Pfam" id="PF02602"/>
    </source>
</evidence>
<evidence type="ECO:0000313" key="2">
    <source>
        <dbReference type="EMBL" id="CAF0771940.1"/>
    </source>
</evidence>
<dbReference type="PANTHER" id="PTHR12390">
    <property type="entry name" value="UROPORPHYRINOGEN III SYNTHASE"/>
    <property type="match status" value="1"/>
</dbReference>
<organism evidence="2 3">
    <name type="scientific">Rotaria sordida</name>
    <dbReference type="NCBI Taxonomy" id="392033"/>
    <lineage>
        <taxon>Eukaryota</taxon>
        <taxon>Metazoa</taxon>
        <taxon>Spiralia</taxon>
        <taxon>Gnathifera</taxon>
        <taxon>Rotifera</taxon>
        <taxon>Eurotatoria</taxon>
        <taxon>Bdelloidea</taxon>
        <taxon>Philodinida</taxon>
        <taxon>Philodinidae</taxon>
        <taxon>Rotaria</taxon>
    </lineage>
</organism>
<dbReference type="Pfam" id="PF02602">
    <property type="entry name" value="HEM4"/>
    <property type="match status" value="1"/>
</dbReference>
<dbReference type="GO" id="GO:0004852">
    <property type="term" value="F:uroporphyrinogen-III synthase activity"/>
    <property type="evidence" value="ECO:0007669"/>
    <property type="project" value="InterPro"/>
</dbReference>
<dbReference type="PANTHER" id="PTHR12390:SF0">
    <property type="entry name" value="UROPORPHYRINOGEN-III SYNTHASE"/>
    <property type="match status" value="1"/>
</dbReference>
<dbReference type="Gene3D" id="3.40.50.10090">
    <property type="match status" value="2"/>
</dbReference>
<dbReference type="InterPro" id="IPR039793">
    <property type="entry name" value="UROS/Hem4"/>
</dbReference>
<comment type="caution">
    <text evidence="2">The sequence shown here is derived from an EMBL/GenBank/DDBJ whole genome shotgun (WGS) entry which is preliminary data.</text>
</comment>
<gene>
    <name evidence="2" type="ORF">JXQ802_LOCUS2759</name>
</gene>
<dbReference type="Proteomes" id="UP000663870">
    <property type="component" value="Unassembled WGS sequence"/>
</dbReference>
<dbReference type="GO" id="GO:0006782">
    <property type="term" value="P:protoporphyrinogen IX biosynthetic process"/>
    <property type="evidence" value="ECO:0007669"/>
    <property type="project" value="UniProtKB-UniPathway"/>
</dbReference>
<dbReference type="InterPro" id="IPR003754">
    <property type="entry name" value="4pyrrol_synth_uPrphyn_synth"/>
</dbReference>
<dbReference type="CDD" id="cd06578">
    <property type="entry name" value="HemD"/>
    <property type="match status" value="1"/>
</dbReference>
<dbReference type="UniPathway" id="UPA00251">
    <property type="reaction ID" value="UER00320"/>
</dbReference>
<name>A0A813QU73_9BILA</name>
<evidence type="ECO:0000313" key="3">
    <source>
        <dbReference type="Proteomes" id="UP000663870"/>
    </source>
</evidence>
<dbReference type="GO" id="GO:0006780">
    <property type="term" value="P:uroporphyrinogen III biosynthetic process"/>
    <property type="evidence" value="ECO:0007669"/>
    <property type="project" value="InterPro"/>
</dbReference>